<dbReference type="EMBL" id="FOKG01000012">
    <property type="protein sequence ID" value="SFB45393.1"/>
    <property type="molecule type" value="Genomic_DNA"/>
</dbReference>
<dbReference type="GO" id="GO:0016620">
    <property type="term" value="F:oxidoreductase activity, acting on the aldehyde or oxo group of donors, NAD or NADP as acceptor"/>
    <property type="evidence" value="ECO:0007669"/>
    <property type="project" value="InterPro"/>
</dbReference>
<feature type="domain" description="Aldehyde dehydrogenase" evidence="6">
    <location>
        <begin position="15"/>
        <end position="467"/>
    </location>
</feature>
<reference evidence="8" key="1">
    <citation type="submission" date="2016-10" db="EMBL/GenBank/DDBJ databases">
        <authorList>
            <person name="Varghese N."/>
            <person name="Submissions S."/>
        </authorList>
    </citation>
    <scope>NUCLEOTIDE SEQUENCE [LARGE SCALE GENOMIC DNA]</scope>
    <source>
        <strain evidence="8">CGMCC 4.3568</strain>
    </source>
</reference>
<evidence type="ECO:0000256" key="5">
    <source>
        <dbReference type="SAM" id="MobiDB-lite"/>
    </source>
</evidence>
<evidence type="ECO:0000256" key="3">
    <source>
        <dbReference type="PROSITE-ProRule" id="PRU10007"/>
    </source>
</evidence>
<keyword evidence="8" id="KW-1185">Reference proteome</keyword>
<evidence type="ECO:0000259" key="6">
    <source>
        <dbReference type="Pfam" id="PF00171"/>
    </source>
</evidence>
<keyword evidence="2 4" id="KW-0560">Oxidoreductase</keyword>
<dbReference type="PROSITE" id="PS00687">
    <property type="entry name" value="ALDEHYDE_DEHYDR_GLU"/>
    <property type="match status" value="1"/>
</dbReference>
<dbReference type="NCBIfam" id="NF010000">
    <property type="entry name" value="PRK13473.1"/>
    <property type="match status" value="1"/>
</dbReference>
<dbReference type="Pfam" id="PF00171">
    <property type="entry name" value="Aldedh"/>
    <property type="match status" value="1"/>
</dbReference>
<dbReference type="RefSeq" id="WP_177242697.1">
    <property type="nucleotide sequence ID" value="NZ_FOKG01000012.1"/>
</dbReference>
<dbReference type="STRING" id="490629.SAMN05216266_11242"/>
<evidence type="ECO:0000256" key="4">
    <source>
        <dbReference type="RuleBase" id="RU003345"/>
    </source>
</evidence>
<sequence length="473" mass="49524">MTVSNLIAGEEKSGQGGTLDLVNPSTGELCGQSVLSRGSDVDSALRAARTAFGQWRRSTPAQRQLALLKLADAVERDAGELAEAEIRETGKPRAVVLDEEIPESVSALRFFAGAARMLEGTAAAEYLPGHTSMIRREPVGVCAQIAPWNYPLMMAVWKIAPALAAGNTVVLKPAETTPSSAALLVRAAAEFLPTGAVNLVCGDRDTGRAMVAHPDTDLVSITGSTRAGIDVATVAAADLTRTHLELGGNAPLVVFGDVDVAATAAAVVEAACYNAGQDCTAASRVLVHESVHDEFVEALTTAAAGTRTGPPEDTGVDFGPLNSAAQLDRVTGLVGDLPGRARIHTGGKVAADRGFFFAPTVISGLAQRDRIVQEEIFGPVLTVQRFATEQEAVELANGVPYGLASSVWTRDHGRALRVSAELDFGCVWLNTHGPLVAEMPHGGFGHSGHGKDLSAYSFAEYTRVKHVMSDTGR</sequence>
<feature type="active site" evidence="3">
    <location>
        <position position="245"/>
    </location>
</feature>
<comment type="similarity">
    <text evidence="1 4">Belongs to the aldehyde dehydrogenase family.</text>
</comment>
<organism evidence="7 8">
    <name type="scientific">Amycolatopsis marina</name>
    <dbReference type="NCBI Taxonomy" id="490629"/>
    <lineage>
        <taxon>Bacteria</taxon>
        <taxon>Bacillati</taxon>
        <taxon>Actinomycetota</taxon>
        <taxon>Actinomycetes</taxon>
        <taxon>Pseudonocardiales</taxon>
        <taxon>Pseudonocardiaceae</taxon>
        <taxon>Amycolatopsis</taxon>
    </lineage>
</organism>
<feature type="region of interest" description="Disordered" evidence="5">
    <location>
        <begin position="1"/>
        <end position="20"/>
    </location>
</feature>
<dbReference type="InterPro" id="IPR029510">
    <property type="entry name" value="Ald_DH_CS_GLU"/>
</dbReference>
<dbReference type="FunFam" id="3.40.605.10:FF:000001">
    <property type="entry name" value="Aldehyde dehydrogenase 1"/>
    <property type="match status" value="1"/>
</dbReference>
<evidence type="ECO:0000313" key="8">
    <source>
        <dbReference type="Proteomes" id="UP000243799"/>
    </source>
</evidence>
<evidence type="ECO:0000256" key="2">
    <source>
        <dbReference type="ARBA" id="ARBA00023002"/>
    </source>
</evidence>
<gene>
    <name evidence="7" type="ORF">SAMN05216266_11242</name>
</gene>
<evidence type="ECO:0000256" key="1">
    <source>
        <dbReference type="ARBA" id="ARBA00009986"/>
    </source>
</evidence>
<dbReference type="PANTHER" id="PTHR11699">
    <property type="entry name" value="ALDEHYDE DEHYDROGENASE-RELATED"/>
    <property type="match status" value="1"/>
</dbReference>
<dbReference type="Gene3D" id="3.40.605.10">
    <property type="entry name" value="Aldehyde Dehydrogenase, Chain A, domain 1"/>
    <property type="match status" value="1"/>
</dbReference>
<proteinExistence type="inferred from homology"/>
<dbReference type="InterPro" id="IPR016163">
    <property type="entry name" value="Ald_DH_C"/>
</dbReference>
<dbReference type="AlphaFoldDB" id="A0A1I1BA33"/>
<dbReference type="InterPro" id="IPR015590">
    <property type="entry name" value="Aldehyde_DH_dom"/>
</dbReference>
<dbReference type="SUPFAM" id="SSF53720">
    <property type="entry name" value="ALDH-like"/>
    <property type="match status" value="1"/>
</dbReference>
<dbReference type="InterPro" id="IPR016162">
    <property type="entry name" value="Ald_DH_N"/>
</dbReference>
<dbReference type="FunFam" id="3.40.309.10:FF:000009">
    <property type="entry name" value="Aldehyde dehydrogenase A"/>
    <property type="match status" value="1"/>
</dbReference>
<evidence type="ECO:0000313" key="7">
    <source>
        <dbReference type="EMBL" id="SFB45393.1"/>
    </source>
</evidence>
<protein>
    <submittedName>
        <fullName evidence="7">1-pyrroline dehydrogenase</fullName>
    </submittedName>
</protein>
<dbReference type="Proteomes" id="UP000243799">
    <property type="component" value="Unassembled WGS sequence"/>
</dbReference>
<accession>A0A1I1BA33</accession>
<name>A0A1I1BA33_9PSEU</name>
<dbReference type="InterPro" id="IPR016161">
    <property type="entry name" value="Ald_DH/histidinol_DH"/>
</dbReference>
<dbReference type="Gene3D" id="3.40.309.10">
    <property type="entry name" value="Aldehyde Dehydrogenase, Chain A, domain 2"/>
    <property type="match status" value="1"/>
</dbReference>